<protein>
    <submittedName>
        <fullName evidence="3">Uncharacterized protein</fullName>
    </submittedName>
</protein>
<proteinExistence type="predicted"/>
<feature type="transmembrane region" description="Helical" evidence="2">
    <location>
        <begin position="128"/>
        <end position="145"/>
    </location>
</feature>
<evidence type="ECO:0000256" key="1">
    <source>
        <dbReference type="SAM" id="MobiDB-lite"/>
    </source>
</evidence>
<feature type="compositionally biased region" description="Gly residues" evidence="1">
    <location>
        <begin position="30"/>
        <end position="43"/>
    </location>
</feature>
<dbReference type="AlphaFoldDB" id="A0AAD7G2E8"/>
<feature type="region of interest" description="Disordered" evidence="1">
    <location>
        <begin position="1"/>
        <end position="43"/>
    </location>
</feature>
<dbReference type="Proteomes" id="UP001221757">
    <property type="component" value="Unassembled WGS sequence"/>
</dbReference>
<keyword evidence="4" id="KW-1185">Reference proteome</keyword>
<keyword evidence="2" id="KW-1133">Transmembrane helix</keyword>
<comment type="caution">
    <text evidence="3">The sequence shown here is derived from an EMBL/GenBank/DDBJ whole genome shotgun (WGS) entry which is preliminary data.</text>
</comment>
<sequence>MGMRMRMRAGAAMPVRMGAGQGARRSRRSGGSGGVRTGVGCRRSGGAGRTGGCGVLVWVSMGTEGWCVLSILFISSFLESSSPFPAPLTPSFCRPSPSFPWPFSRSSLSVDISLSISSIIPSTHSSDSFYFIGIIISFLPSHLLPSPSVVHRRLFPWPLSVFFILGYFSFPFRPLSSALLYYPFQAPFQPPSSPPSILHPPYISFRPRPLGASIPRVFVSFTHLLTNLCPLAPRRPLRGRRRPGGAGRDPLPLRLARGRRLLHRV</sequence>
<evidence type="ECO:0000256" key="2">
    <source>
        <dbReference type="SAM" id="Phobius"/>
    </source>
</evidence>
<gene>
    <name evidence="3" type="ORF">B0H17DRAFT_405927</name>
</gene>
<evidence type="ECO:0000313" key="4">
    <source>
        <dbReference type="Proteomes" id="UP001221757"/>
    </source>
</evidence>
<evidence type="ECO:0000313" key="3">
    <source>
        <dbReference type="EMBL" id="KAJ7652305.1"/>
    </source>
</evidence>
<feature type="transmembrane region" description="Helical" evidence="2">
    <location>
        <begin position="154"/>
        <end position="172"/>
    </location>
</feature>
<reference evidence="3" key="1">
    <citation type="submission" date="2023-03" db="EMBL/GenBank/DDBJ databases">
        <title>Massive genome expansion in bonnet fungi (Mycena s.s.) driven by repeated elements and novel gene families across ecological guilds.</title>
        <authorList>
            <consortium name="Lawrence Berkeley National Laboratory"/>
            <person name="Harder C.B."/>
            <person name="Miyauchi S."/>
            <person name="Viragh M."/>
            <person name="Kuo A."/>
            <person name="Thoen E."/>
            <person name="Andreopoulos B."/>
            <person name="Lu D."/>
            <person name="Skrede I."/>
            <person name="Drula E."/>
            <person name="Henrissat B."/>
            <person name="Morin E."/>
            <person name="Kohler A."/>
            <person name="Barry K."/>
            <person name="LaButti K."/>
            <person name="Morin E."/>
            <person name="Salamov A."/>
            <person name="Lipzen A."/>
            <person name="Mereny Z."/>
            <person name="Hegedus B."/>
            <person name="Baldrian P."/>
            <person name="Stursova M."/>
            <person name="Weitz H."/>
            <person name="Taylor A."/>
            <person name="Grigoriev I.V."/>
            <person name="Nagy L.G."/>
            <person name="Martin F."/>
            <person name="Kauserud H."/>
        </authorList>
    </citation>
    <scope>NUCLEOTIDE SEQUENCE</scope>
    <source>
        <strain evidence="3">CBHHK067</strain>
    </source>
</reference>
<feature type="transmembrane region" description="Helical" evidence="2">
    <location>
        <begin position="52"/>
        <end position="78"/>
    </location>
</feature>
<name>A0AAD7G2E8_MYCRO</name>
<feature type="compositionally biased region" description="Low complexity" evidence="1">
    <location>
        <begin position="1"/>
        <end position="18"/>
    </location>
</feature>
<organism evidence="3 4">
    <name type="scientific">Mycena rosella</name>
    <name type="common">Pink bonnet</name>
    <name type="synonym">Agaricus rosellus</name>
    <dbReference type="NCBI Taxonomy" id="1033263"/>
    <lineage>
        <taxon>Eukaryota</taxon>
        <taxon>Fungi</taxon>
        <taxon>Dikarya</taxon>
        <taxon>Basidiomycota</taxon>
        <taxon>Agaricomycotina</taxon>
        <taxon>Agaricomycetes</taxon>
        <taxon>Agaricomycetidae</taxon>
        <taxon>Agaricales</taxon>
        <taxon>Marasmiineae</taxon>
        <taxon>Mycenaceae</taxon>
        <taxon>Mycena</taxon>
    </lineage>
</organism>
<accession>A0AAD7G2E8</accession>
<dbReference type="EMBL" id="JARKIE010000349">
    <property type="protein sequence ID" value="KAJ7652305.1"/>
    <property type="molecule type" value="Genomic_DNA"/>
</dbReference>
<keyword evidence="2" id="KW-0472">Membrane</keyword>
<keyword evidence="2" id="KW-0812">Transmembrane</keyword>